<gene>
    <name evidence="1" type="ORF">SDC9_92715</name>
</gene>
<evidence type="ECO:0000313" key="1">
    <source>
        <dbReference type="EMBL" id="MPM46021.1"/>
    </source>
</evidence>
<organism evidence="1">
    <name type="scientific">bioreactor metagenome</name>
    <dbReference type="NCBI Taxonomy" id="1076179"/>
    <lineage>
        <taxon>unclassified sequences</taxon>
        <taxon>metagenomes</taxon>
        <taxon>ecological metagenomes</taxon>
    </lineage>
</organism>
<protein>
    <submittedName>
        <fullName evidence="1">Uncharacterized protein</fullName>
    </submittedName>
</protein>
<dbReference type="AlphaFoldDB" id="A0A645A1B1"/>
<name>A0A645A1B1_9ZZZZ</name>
<reference evidence="1" key="1">
    <citation type="submission" date="2019-08" db="EMBL/GenBank/DDBJ databases">
        <authorList>
            <person name="Kucharzyk K."/>
            <person name="Murdoch R.W."/>
            <person name="Higgins S."/>
            <person name="Loffler F."/>
        </authorList>
    </citation>
    <scope>NUCLEOTIDE SEQUENCE</scope>
</reference>
<accession>A0A645A1B1</accession>
<proteinExistence type="predicted"/>
<sequence>MTGEQTLKEVQLAIEAIEKLRGNLGLTKDDKRNLELCLLRLSNIEQAIIREIGNNLIITLTNDAKALNELISKINKSSESLASVAKKIEKVTALVNALSKVLPSGAKLL</sequence>
<dbReference type="EMBL" id="VSSQ01011110">
    <property type="protein sequence ID" value="MPM46021.1"/>
    <property type="molecule type" value="Genomic_DNA"/>
</dbReference>
<comment type="caution">
    <text evidence="1">The sequence shown here is derived from an EMBL/GenBank/DDBJ whole genome shotgun (WGS) entry which is preliminary data.</text>
</comment>